<dbReference type="Proteomes" id="UP001218218">
    <property type="component" value="Unassembled WGS sequence"/>
</dbReference>
<evidence type="ECO:0000256" key="1">
    <source>
        <dbReference type="SAM" id="MobiDB-lite"/>
    </source>
</evidence>
<evidence type="ECO:0000256" key="2">
    <source>
        <dbReference type="SAM" id="Phobius"/>
    </source>
</evidence>
<keyword evidence="2" id="KW-0812">Transmembrane</keyword>
<reference evidence="3" key="1">
    <citation type="submission" date="2023-03" db="EMBL/GenBank/DDBJ databases">
        <title>Massive genome expansion in bonnet fungi (Mycena s.s.) driven by repeated elements and novel gene families across ecological guilds.</title>
        <authorList>
            <consortium name="Lawrence Berkeley National Laboratory"/>
            <person name="Harder C.B."/>
            <person name="Miyauchi S."/>
            <person name="Viragh M."/>
            <person name="Kuo A."/>
            <person name="Thoen E."/>
            <person name="Andreopoulos B."/>
            <person name="Lu D."/>
            <person name="Skrede I."/>
            <person name="Drula E."/>
            <person name="Henrissat B."/>
            <person name="Morin E."/>
            <person name="Kohler A."/>
            <person name="Barry K."/>
            <person name="LaButti K."/>
            <person name="Morin E."/>
            <person name="Salamov A."/>
            <person name="Lipzen A."/>
            <person name="Mereny Z."/>
            <person name="Hegedus B."/>
            <person name="Baldrian P."/>
            <person name="Stursova M."/>
            <person name="Weitz H."/>
            <person name="Taylor A."/>
            <person name="Grigoriev I.V."/>
            <person name="Nagy L.G."/>
            <person name="Martin F."/>
            <person name="Kauserud H."/>
        </authorList>
    </citation>
    <scope>NUCLEOTIDE SEQUENCE</scope>
    <source>
        <strain evidence="3">CBHHK002</strain>
    </source>
</reference>
<feature type="transmembrane region" description="Helical" evidence="2">
    <location>
        <begin position="32"/>
        <end position="53"/>
    </location>
</feature>
<accession>A0AAD7EM79</accession>
<sequence>MHSTTWIEGLTEIPGTPRFGFNRVYRSNLRPVVIAVGALSALWTLLSYRRMVLAFRIGFFRSIDTDKQEGVPKLATFAIVLGAVYMAMFLIDTLGVIAAVSQRLRLVRIYAYATFVAIGLVVGGGILQVVVHFTSKSDILKECTDLTDGRTVATYPFGFFGPSRHTIIDAEDAAAWCRDAYDRSSWQDIVSLLIYIFLTVSFSMLAWGYYRQVLDPTSVVNFARAPPSQFNAYPMHAQPYNASVPNLGYNAPYGAAPYGPPQSYAPPPGAPPASRDMNKPAYGGEQVGYGGEDDKENPFADFDERTERDVTSRPAPGGQSTFSHV</sequence>
<dbReference type="AlphaFoldDB" id="A0AAD7EM79"/>
<keyword evidence="4" id="KW-1185">Reference proteome</keyword>
<name>A0AAD7EM79_9AGAR</name>
<comment type="caution">
    <text evidence="3">The sequence shown here is derived from an EMBL/GenBank/DDBJ whole genome shotgun (WGS) entry which is preliminary data.</text>
</comment>
<evidence type="ECO:0000313" key="4">
    <source>
        <dbReference type="Proteomes" id="UP001218218"/>
    </source>
</evidence>
<keyword evidence="2" id="KW-0472">Membrane</keyword>
<evidence type="ECO:0000313" key="3">
    <source>
        <dbReference type="EMBL" id="KAJ7337456.1"/>
    </source>
</evidence>
<gene>
    <name evidence="3" type="ORF">DFH08DRAFT_1014550</name>
</gene>
<feature type="transmembrane region" description="Helical" evidence="2">
    <location>
        <begin position="109"/>
        <end position="131"/>
    </location>
</feature>
<keyword evidence="2" id="KW-1133">Transmembrane helix</keyword>
<dbReference type="EMBL" id="JARIHO010000029">
    <property type="protein sequence ID" value="KAJ7337456.1"/>
    <property type="molecule type" value="Genomic_DNA"/>
</dbReference>
<feature type="compositionally biased region" description="Basic and acidic residues" evidence="1">
    <location>
        <begin position="296"/>
        <end position="311"/>
    </location>
</feature>
<organism evidence="3 4">
    <name type="scientific">Mycena albidolilacea</name>
    <dbReference type="NCBI Taxonomy" id="1033008"/>
    <lineage>
        <taxon>Eukaryota</taxon>
        <taxon>Fungi</taxon>
        <taxon>Dikarya</taxon>
        <taxon>Basidiomycota</taxon>
        <taxon>Agaricomycotina</taxon>
        <taxon>Agaricomycetes</taxon>
        <taxon>Agaricomycetidae</taxon>
        <taxon>Agaricales</taxon>
        <taxon>Marasmiineae</taxon>
        <taxon>Mycenaceae</taxon>
        <taxon>Mycena</taxon>
    </lineage>
</organism>
<protein>
    <submittedName>
        <fullName evidence="3">Uncharacterized protein</fullName>
    </submittedName>
</protein>
<feature type="transmembrane region" description="Helical" evidence="2">
    <location>
        <begin position="74"/>
        <end position="97"/>
    </location>
</feature>
<feature type="transmembrane region" description="Helical" evidence="2">
    <location>
        <begin position="192"/>
        <end position="210"/>
    </location>
</feature>
<proteinExistence type="predicted"/>
<feature type="region of interest" description="Disordered" evidence="1">
    <location>
        <begin position="260"/>
        <end position="325"/>
    </location>
</feature>
<feature type="compositionally biased region" description="Pro residues" evidence="1">
    <location>
        <begin position="260"/>
        <end position="271"/>
    </location>
</feature>